<dbReference type="Pfam" id="PF04442">
    <property type="entry name" value="CtaG_Cox11"/>
    <property type="match status" value="1"/>
</dbReference>
<dbReference type="PANTHER" id="PTHR21320:SF3">
    <property type="entry name" value="CYTOCHROME C OXIDASE ASSEMBLY PROTEIN COX11, MITOCHONDRIAL-RELATED"/>
    <property type="match status" value="1"/>
</dbReference>
<keyword evidence="6 10" id="KW-0735">Signal-anchor</keyword>
<keyword evidence="9 10" id="KW-0472">Membrane</keyword>
<evidence type="ECO:0000256" key="6">
    <source>
        <dbReference type="ARBA" id="ARBA00022968"/>
    </source>
</evidence>
<evidence type="ECO:0000256" key="10">
    <source>
        <dbReference type="HAMAP-Rule" id="MF_00155"/>
    </source>
</evidence>
<accession>A0A154VNN9</accession>
<evidence type="ECO:0000256" key="4">
    <source>
        <dbReference type="ARBA" id="ARBA00015384"/>
    </source>
</evidence>
<dbReference type="PIRSF" id="PIRSF005413">
    <property type="entry name" value="COX11"/>
    <property type="match status" value="1"/>
</dbReference>
<dbReference type="AlphaFoldDB" id="A0A154VNN9"/>
<evidence type="ECO:0000256" key="7">
    <source>
        <dbReference type="ARBA" id="ARBA00022989"/>
    </source>
</evidence>
<dbReference type="HAMAP" id="MF_00155">
    <property type="entry name" value="CtaG"/>
    <property type="match status" value="1"/>
</dbReference>
<evidence type="ECO:0000256" key="9">
    <source>
        <dbReference type="ARBA" id="ARBA00023136"/>
    </source>
</evidence>
<gene>
    <name evidence="10" type="primary">ctaG</name>
    <name evidence="12" type="ORF">AUP43_13360</name>
</gene>
<dbReference type="InterPro" id="IPR007533">
    <property type="entry name" value="Cyt_c_oxidase_assmbl_CtaG"/>
</dbReference>
<feature type="topological domain" description="Cytoplasmic" evidence="10">
    <location>
        <begin position="1"/>
        <end position="11"/>
    </location>
</feature>
<evidence type="ECO:0000256" key="8">
    <source>
        <dbReference type="ARBA" id="ARBA00023008"/>
    </source>
</evidence>
<feature type="transmembrane region" description="Helical" evidence="11">
    <location>
        <begin position="12"/>
        <end position="33"/>
    </location>
</feature>
<name>A0A154VNN9_9PROT</name>
<comment type="function">
    <text evidence="1 10">Exerts its effect at some terminal stage of cytochrome c oxidase synthesis, probably by being involved in the insertion of the copper B into subunit I.</text>
</comment>
<dbReference type="Gene3D" id="2.60.370.10">
    <property type="entry name" value="Ctag/Cox11"/>
    <property type="match status" value="1"/>
</dbReference>
<dbReference type="RefSeq" id="WP_067559399.1">
    <property type="nucleotide sequence ID" value="NZ_LPXN01000150.1"/>
</dbReference>
<keyword evidence="5 10" id="KW-0812">Transmembrane</keyword>
<evidence type="ECO:0000256" key="3">
    <source>
        <dbReference type="ARBA" id="ARBA00009620"/>
    </source>
</evidence>
<dbReference type="GO" id="GO:0005507">
    <property type="term" value="F:copper ion binding"/>
    <property type="evidence" value="ECO:0007669"/>
    <property type="project" value="InterPro"/>
</dbReference>
<keyword evidence="8 10" id="KW-0186">Copper</keyword>
<evidence type="ECO:0000256" key="5">
    <source>
        <dbReference type="ARBA" id="ARBA00022692"/>
    </source>
</evidence>
<dbReference type="PANTHER" id="PTHR21320">
    <property type="entry name" value="CYTOCHROME C OXIDASE ASSEMBLY PROTEIN COX11-RELATED"/>
    <property type="match status" value="1"/>
</dbReference>
<comment type="subcellular location">
    <subcellularLocation>
        <location evidence="2 10">Cell inner membrane</location>
        <topology evidence="2 10">Single-pass type II membrane protein</topology>
        <orientation evidence="2 10">Periplasmic side</orientation>
    </subcellularLocation>
</comment>
<dbReference type="FunFam" id="2.60.370.10:FF:000001">
    <property type="entry name" value="COX11 cytochrome c oxidase assembly homolog"/>
    <property type="match status" value="1"/>
</dbReference>
<protein>
    <recommendedName>
        <fullName evidence="4 10">Cytochrome c oxidase assembly protein CtaG</fullName>
    </recommendedName>
</protein>
<dbReference type="STRING" id="580166.AUP43_13360"/>
<sequence length="202" mass="21980">MADRPTERSNNRNLAVVAGIVGVMSAMTGLVVYSPTLYTMFCEATGFGGATKRAEAAPDSLAERRITVRFDANVDQGLPWKFKPLQVSEKVQIGENGLAFYTATNTGSEPIVGTATYSVTPYKAAAYFAKIQCFCFTEQVLEPGESIEMPVSYFVDPLLLADRNLDDVSTITLSYTFFRAKDQHLAAPGKQTSQLPADARVN</sequence>
<evidence type="ECO:0000256" key="2">
    <source>
        <dbReference type="ARBA" id="ARBA00004382"/>
    </source>
</evidence>
<evidence type="ECO:0000313" key="12">
    <source>
        <dbReference type="EMBL" id="KZD02871.1"/>
    </source>
</evidence>
<evidence type="ECO:0000313" key="13">
    <source>
        <dbReference type="Proteomes" id="UP000076400"/>
    </source>
</evidence>
<dbReference type="GO" id="GO:0008535">
    <property type="term" value="P:respiratory chain complex IV assembly"/>
    <property type="evidence" value="ECO:0007669"/>
    <property type="project" value="UniProtKB-UniRule"/>
</dbReference>
<keyword evidence="10" id="KW-1003">Cell membrane</keyword>
<keyword evidence="13" id="KW-1185">Reference proteome</keyword>
<evidence type="ECO:0000256" key="1">
    <source>
        <dbReference type="ARBA" id="ARBA00004007"/>
    </source>
</evidence>
<dbReference type="GO" id="GO:0005886">
    <property type="term" value="C:plasma membrane"/>
    <property type="evidence" value="ECO:0007669"/>
    <property type="project" value="UniProtKB-SubCell"/>
</dbReference>
<dbReference type="NCBIfam" id="NF003465">
    <property type="entry name" value="PRK05089.1"/>
    <property type="match status" value="1"/>
</dbReference>
<reference evidence="12 13" key="1">
    <citation type="submission" date="2015-12" db="EMBL/GenBank/DDBJ databases">
        <title>Genome sequence of Oceanibaculum pacificum MCCC 1A02656.</title>
        <authorList>
            <person name="Lu L."/>
            <person name="Lai Q."/>
            <person name="Shao Z."/>
            <person name="Qian P."/>
        </authorList>
    </citation>
    <scope>NUCLEOTIDE SEQUENCE [LARGE SCALE GENOMIC DNA]</scope>
    <source>
        <strain evidence="12 13">MCCC 1A02656</strain>
    </source>
</reference>
<dbReference type="InterPro" id="IPR023471">
    <property type="entry name" value="CtaG/Cox11_dom_sf"/>
</dbReference>
<dbReference type="SUPFAM" id="SSF110111">
    <property type="entry name" value="Ctag/Cox11"/>
    <property type="match status" value="1"/>
</dbReference>
<evidence type="ECO:0000256" key="11">
    <source>
        <dbReference type="SAM" id="Phobius"/>
    </source>
</evidence>
<feature type="topological domain" description="Periplasmic" evidence="10">
    <location>
        <begin position="35"/>
        <end position="202"/>
    </location>
</feature>
<comment type="similarity">
    <text evidence="3 10">Belongs to the COX11/CtaG family.</text>
</comment>
<keyword evidence="7 10" id="KW-1133">Transmembrane helix</keyword>
<comment type="caution">
    <text evidence="12">The sequence shown here is derived from an EMBL/GenBank/DDBJ whole genome shotgun (WGS) entry which is preliminary data.</text>
</comment>
<dbReference type="Proteomes" id="UP000076400">
    <property type="component" value="Unassembled WGS sequence"/>
</dbReference>
<keyword evidence="10" id="KW-0997">Cell inner membrane</keyword>
<proteinExistence type="inferred from homology"/>
<dbReference type="OrthoDB" id="9804841at2"/>
<organism evidence="12 13">
    <name type="scientific">Oceanibaculum pacificum</name>
    <dbReference type="NCBI Taxonomy" id="580166"/>
    <lineage>
        <taxon>Bacteria</taxon>
        <taxon>Pseudomonadati</taxon>
        <taxon>Pseudomonadota</taxon>
        <taxon>Alphaproteobacteria</taxon>
        <taxon>Rhodospirillales</taxon>
        <taxon>Oceanibaculaceae</taxon>
        <taxon>Oceanibaculum</taxon>
    </lineage>
</organism>
<dbReference type="EMBL" id="LPXN01000150">
    <property type="protein sequence ID" value="KZD02871.1"/>
    <property type="molecule type" value="Genomic_DNA"/>
</dbReference>